<evidence type="ECO:0000313" key="4">
    <source>
        <dbReference type="Proteomes" id="UP000218231"/>
    </source>
</evidence>
<feature type="compositionally biased region" description="Low complexity" evidence="2">
    <location>
        <begin position="469"/>
        <end position="487"/>
    </location>
</feature>
<feature type="region of interest" description="Disordered" evidence="2">
    <location>
        <begin position="467"/>
        <end position="487"/>
    </location>
</feature>
<keyword evidence="1" id="KW-0175">Coiled coil</keyword>
<evidence type="ECO:0000256" key="1">
    <source>
        <dbReference type="SAM" id="Coils"/>
    </source>
</evidence>
<feature type="compositionally biased region" description="Low complexity" evidence="2">
    <location>
        <begin position="354"/>
        <end position="373"/>
    </location>
</feature>
<reference evidence="3 4" key="1">
    <citation type="journal article" date="2017" name="Curr. Biol.">
        <title>Genome architecture and evolution of a unichromosomal asexual nematode.</title>
        <authorList>
            <person name="Fradin H."/>
            <person name="Zegar C."/>
            <person name="Gutwein M."/>
            <person name="Lucas J."/>
            <person name="Kovtun M."/>
            <person name="Corcoran D."/>
            <person name="Baugh L.R."/>
            <person name="Kiontke K."/>
            <person name="Gunsalus K."/>
            <person name="Fitch D.H."/>
            <person name="Piano F."/>
        </authorList>
    </citation>
    <scope>NUCLEOTIDE SEQUENCE [LARGE SCALE GENOMIC DNA]</scope>
    <source>
        <strain evidence="3">PF1309</strain>
    </source>
</reference>
<accession>A0A2A2LH96</accession>
<feature type="region of interest" description="Disordered" evidence="2">
    <location>
        <begin position="126"/>
        <end position="186"/>
    </location>
</feature>
<dbReference type="InterPro" id="IPR049773">
    <property type="entry name" value="AF10-like_CC"/>
</dbReference>
<dbReference type="Proteomes" id="UP000218231">
    <property type="component" value="Unassembled WGS sequence"/>
</dbReference>
<protein>
    <submittedName>
        <fullName evidence="3">Uncharacterized protein</fullName>
    </submittedName>
</protein>
<feature type="coiled-coil region" evidence="1">
    <location>
        <begin position="215"/>
        <end position="249"/>
    </location>
</feature>
<name>A0A2A2LH96_9BILA</name>
<dbReference type="OrthoDB" id="20839at2759"/>
<organism evidence="3 4">
    <name type="scientific">Diploscapter pachys</name>
    <dbReference type="NCBI Taxonomy" id="2018661"/>
    <lineage>
        <taxon>Eukaryota</taxon>
        <taxon>Metazoa</taxon>
        <taxon>Ecdysozoa</taxon>
        <taxon>Nematoda</taxon>
        <taxon>Chromadorea</taxon>
        <taxon>Rhabditida</taxon>
        <taxon>Rhabditina</taxon>
        <taxon>Rhabditomorpha</taxon>
        <taxon>Rhabditoidea</taxon>
        <taxon>Rhabditidae</taxon>
        <taxon>Diploscapter</taxon>
    </lineage>
</organism>
<proteinExistence type="predicted"/>
<dbReference type="AlphaFoldDB" id="A0A2A2LH96"/>
<sequence length="487" mass="51114">MIHNNKLNALVSAAMGQTGNLTNHNRLAVLAGTTNGGGFEEKTVKAVLTGQAHGNISSGLKNVKRQREALMKDLTGADKPVAPKRPRPNNRKNNNTMKTLLGLVAPVVSETVDGFQRDRVADRNAARAAAATTAPSTSHELPVGVSQPNNSINPGVGPNHYSPATGNVQMGGPGNQQVPGSSRLHSTLPSSMEALLERQWEQGSQFLMSQAQFDVAQLLSCLHQLKSENMRLEEQLLQLTRRREHLVALNQRLSVPLSGASSLQNPSHQQSAQHSGQPQQMSIAQIQPTSSMHQHQSGAGPSGPLVSPHHSPHIPSSSTDELLQMRSLASGRNAAALLAAAQQRPPSTAPPPASHSTANSSFTPVSSTSSAFVNRPSASAATNLSTSQQQPSTPSLSTDLSPERIAQLNQQLLFGASRPNSLLSGLTTNGGVDTTNLLLLLQNQLYSNSTSTASLLTRMMMNPLGVGGAAAPPTSTTNNPAAPLGGK</sequence>
<evidence type="ECO:0000313" key="3">
    <source>
        <dbReference type="EMBL" id="PAV85581.1"/>
    </source>
</evidence>
<evidence type="ECO:0000256" key="2">
    <source>
        <dbReference type="SAM" id="MobiDB-lite"/>
    </source>
</evidence>
<dbReference type="CDD" id="cd20901">
    <property type="entry name" value="CC_AF10"/>
    <property type="match status" value="1"/>
</dbReference>
<dbReference type="STRING" id="2018661.A0A2A2LH96"/>
<feature type="compositionally biased region" description="Low complexity" evidence="2">
    <location>
        <begin position="266"/>
        <end position="280"/>
    </location>
</feature>
<feature type="region of interest" description="Disordered" evidence="2">
    <location>
        <begin position="339"/>
        <end position="400"/>
    </location>
</feature>
<feature type="region of interest" description="Disordered" evidence="2">
    <location>
        <begin position="258"/>
        <end position="321"/>
    </location>
</feature>
<dbReference type="EMBL" id="LIAE01006757">
    <property type="protein sequence ID" value="PAV85581.1"/>
    <property type="molecule type" value="Genomic_DNA"/>
</dbReference>
<comment type="caution">
    <text evidence="3">The sequence shown here is derived from an EMBL/GenBank/DDBJ whole genome shotgun (WGS) entry which is preliminary data.</text>
</comment>
<feature type="compositionally biased region" description="Low complexity" evidence="2">
    <location>
        <begin position="307"/>
        <end position="318"/>
    </location>
</feature>
<feature type="compositionally biased region" description="Polar residues" evidence="2">
    <location>
        <begin position="175"/>
        <end position="186"/>
    </location>
</feature>
<feature type="compositionally biased region" description="Polar residues" evidence="2">
    <location>
        <begin position="281"/>
        <end position="299"/>
    </location>
</feature>
<keyword evidence="4" id="KW-1185">Reference proteome</keyword>
<feature type="compositionally biased region" description="Low complexity" evidence="2">
    <location>
        <begin position="384"/>
        <end position="400"/>
    </location>
</feature>
<gene>
    <name evidence="3" type="ORF">WR25_24962</name>
</gene>